<sequence>MSLPEILNLLLGGTTITGFIIAWKSRNAQVQITETNAIQELQKAYRDFIADNRAEVEDLKKEVLRLRTELEQHKNQCRNCKAA</sequence>
<evidence type="ECO:0000313" key="3">
    <source>
        <dbReference type="Proteomes" id="UP000321222"/>
    </source>
</evidence>
<protein>
    <submittedName>
        <fullName evidence="2">Uncharacterized protein</fullName>
    </submittedName>
</protein>
<reference evidence="2 3" key="1">
    <citation type="submission" date="2019-08" db="EMBL/GenBank/DDBJ databases">
        <title>Flavobacterium alkalisoli sp. nov., isolated from rhizosphere soil of Suaeda salsa.</title>
        <authorList>
            <person name="Sun J.-Q."/>
            <person name="Xu L."/>
        </authorList>
    </citation>
    <scope>NUCLEOTIDE SEQUENCE [LARGE SCALE GENOMIC DNA]</scope>
    <source>
        <strain evidence="2 3">XS-5</strain>
    </source>
</reference>
<evidence type="ECO:0000256" key="1">
    <source>
        <dbReference type="SAM" id="Coils"/>
    </source>
</evidence>
<dbReference type="AlphaFoldDB" id="A0A5B9FVA1"/>
<dbReference type="EMBL" id="CP042831">
    <property type="protein sequence ID" value="QEE49638.1"/>
    <property type="molecule type" value="Genomic_DNA"/>
</dbReference>
<name>A0A5B9FVA1_9FLAO</name>
<keyword evidence="1" id="KW-0175">Coiled coil</keyword>
<organism evidence="2 3">
    <name type="scientific">Flavobacterium alkalisoli</name>
    <dbReference type="NCBI Taxonomy" id="2602769"/>
    <lineage>
        <taxon>Bacteria</taxon>
        <taxon>Pseudomonadati</taxon>
        <taxon>Bacteroidota</taxon>
        <taxon>Flavobacteriia</taxon>
        <taxon>Flavobacteriales</taxon>
        <taxon>Flavobacteriaceae</taxon>
        <taxon>Flavobacterium</taxon>
    </lineage>
</organism>
<dbReference type="RefSeq" id="WP_147583146.1">
    <property type="nucleotide sequence ID" value="NZ_CP042831.1"/>
</dbReference>
<proteinExistence type="predicted"/>
<evidence type="ECO:0000313" key="2">
    <source>
        <dbReference type="EMBL" id="QEE49638.1"/>
    </source>
</evidence>
<keyword evidence="3" id="KW-1185">Reference proteome</keyword>
<gene>
    <name evidence="2" type="ORF">FUA48_08590</name>
</gene>
<accession>A0A5B9FVA1</accession>
<dbReference type="Proteomes" id="UP000321222">
    <property type="component" value="Chromosome"/>
</dbReference>
<dbReference type="KEGG" id="fak:FUA48_08590"/>
<feature type="coiled-coil region" evidence="1">
    <location>
        <begin position="49"/>
        <end position="83"/>
    </location>
</feature>